<comment type="catalytic activity">
    <reaction evidence="1 10">
        <text>Transfers a segment of a (1-&gt;4)-alpha-D-glucan to a new position in an acceptor, which may be glucose or a (1-&gt;4)-alpha-D-glucan.</text>
        <dbReference type="EC" id="2.4.1.25"/>
    </reaction>
</comment>
<evidence type="ECO:0000313" key="11">
    <source>
        <dbReference type="EMBL" id="OOG21440.1"/>
    </source>
</evidence>
<dbReference type="InterPro" id="IPR017853">
    <property type="entry name" value="GH"/>
</dbReference>
<organism evidence="11 12">
    <name type="scientific">Thioalkalivibrio denitrificans</name>
    <dbReference type="NCBI Taxonomy" id="108003"/>
    <lineage>
        <taxon>Bacteria</taxon>
        <taxon>Pseudomonadati</taxon>
        <taxon>Pseudomonadota</taxon>
        <taxon>Gammaproteobacteria</taxon>
        <taxon>Chromatiales</taxon>
        <taxon>Ectothiorhodospiraceae</taxon>
        <taxon>Thioalkalivibrio</taxon>
    </lineage>
</organism>
<evidence type="ECO:0000256" key="5">
    <source>
        <dbReference type="ARBA" id="ARBA00022676"/>
    </source>
</evidence>
<evidence type="ECO:0000313" key="12">
    <source>
        <dbReference type="Proteomes" id="UP000189462"/>
    </source>
</evidence>
<name>A0A1V3N8Q4_9GAMM</name>
<dbReference type="RefSeq" id="WP_077280197.1">
    <property type="nucleotide sequence ID" value="NZ_MVBK01000128.1"/>
</dbReference>
<dbReference type="Pfam" id="PF02446">
    <property type="entry name" value="Glyco_hydro_77"/>
    <property type="match status" value="1"/>
</dbReference>
<comment type="similarity">
    <text evidence="2 10">Belongs to the disproportionating enzyme family.</text>
</comment>
<evidence type="ECO:0000256" key="3">
    <source>
        <dbReference type="ARBA" id="ARBA00012560"/>
    </source>
</evidence>
<dbReference type="PANTHER" id="PTHR32438">
    <property type="entry name" value="4-ALPHA-GLUCANOTRANSFERASE DPE1, CHLOROPLASTIC/AMYLOPLASTIC"/>
    <property type="match status" value="1"/>
</dbReference>
<evidence type="ECO:0000256" key="2">
    <source>
        <dbReference type="ARBA" id="ARBA00005684"/>
    </source>
</evidence>
<evidence type="ECO:0000256" key="4">
    <source>
        <dbReference type="ARBA" id="ARBA00020295"/>
    </source>
</evidence>
<dbReference type="GO" id="GO:0004134">
    <property type="term" value="F:4-alpha-glucanotransferase activity"/>
    <property type="evidence" value="ECO:0007669"/>
    <property type="project" value="UniProtKB-EC"/>
</dbReference>
<dbReference type="InterPro" id="IPR003385">
    <property type="entry name" value="Glyco_hydro_77"/>
</dbReference>
<dbReference type="PANTHER" id="PTHR32438:SF5">
    <property type="entry name" value="4-ALPHA-GLUCANOTRANSFERASE DPE1, CHLOROPLASTIC_AMYLOPLASTIC"/>
    <property type="match status" value="1"/>
</dbReference>
<evidence type="ECO:0000256" key="9">
    <source>
        <dbReference type="ARBA" id="ARBA00031501"/>
    </source>
</evidence>
<dbReference type="AlphaFoldDB" id="A0A1V3N8Q4"/>
<keyword evidence="5 10" id="KW-0328">Glycosyltransferase</keyword>
<evidence type="ECO:0000256" key="1">
    <source>
        <dbReference type="ARBA" id="ARBA00000439"/>
    </source>
</evidence>
<dbReference type="OrthoDB" id="9763489at2"/>
<dbReference type="SUPFAM" id="SSF51445">
    <property type="entry name" value="(Trans)glycosidases"/>
    <property type="match status" value="1"/>
</dbReference>
<protein>
    <recommendedName>
        <fullName evidence="4 10">4-alpha-glucanotransferase</fullName>
        <ecNumber evidence="3 10">2.4.1.25</ecNumber>
    </recommendedName>
    <alternativeName>
        <fullName evidence="8 10">Amylomaltase</fullName>
    </alternativeName>
    <alternativeName>
        <fullName evidence="9 10">Disproportionating enzyme</fullName>
    </alternativeName>
</protein>
<keyword evidence="12" id="KW-1185">Reference proteome</keyword>
<keyword evidence="7 10" id="KW-0119">Carbohydrate metabolism</keyword>
<dbReference type="Proteomes" id="UP000189462">
    <property type="component" value="Unassembled WGS sequence"/>
</dbReference>
<evidence type="ECO:0000256" key="8">
    <source>
        <dbReference type="ARBA" id="ARBA00031423"/>
    </source>
</evidence>
<keyword evidence="6 10" id="KW-0808">Transferase</keyword>
<dbReference type="NCBIfam" id="NF011080">
    <property type="entry name" value="PRK14508.1-3"/>
    <property type="match status" value="1"/>
</dbReference>
<sequence length="496" mass="56851">MTGHTPETRSPLHERRAGVLLHPTSLPGPGQAGTLGPDAHRFLDFLEASGMSVWQMLPLSQPHEGGSPYQCMSVNAGNIDLICQRALVQWGWLEAVQPESERRNPFHCELLRLARQGFLAVAGDADREDYHDFVQQHGHWLEDYALYLALKQEHRGRPWWEWEPDLRDRHTGALKRVRNRLHEVLQQYRFDQYVFYRQWAELRDAALAKGIGLFGDMPIFVAHDSAEVWARRHLFDLDDTGQPRCVAGVPPDYFSETGQRWGNPHYDWSRMASDGFQWWIERIAAQLELVDLIRIDHFRGFEAFWSIPADEPTAVNGHWVQAPGDALFRALQHRFGELPLVAEDLGVITPEVEALRDRYALPGMKILQFAFEGGPDNPYLPHAHESNCVVYTGTHDNDTTLGWFNACDKALQTRVLKYLGNPSDPMPWPLVRSALASVARLAVVPLQDLLGLDSRHRMNVPGTTEGNWTWRFTWDQFEEGLEARVREMVETYGRKK</sequence>
<evidence type="ECO:0000256" key="10">
    <source>
        <dbReference type="RuleBase" id="RU361207"/>
    </source>
</evidence>
<dbReference type="NCBIfam" id="TIGR00217">
    <property type="entry name" value="malQ"/>
    <property type="match status" value="1"/>
</dbReference>
<gene>
    <name evidence="11" type="ORF">B1C78_16230</name>
</gene>
<dbReference type="EMBL" id="MVBK01000128">
    <property type="protein sequence ID" value="OOG21440.1"/>
    <property type="molecule type" value="Genomic_DNA"/>
</dbReference>
<reference evidence="11 12" key="1">
    <citation type="submission" date="2017-02" db="EMBL/GenBank/DDBJ databases">
        <title>Genomic diversity within the haloalkaliphilic genus Thioalkalivibrio.</title>
        <authorList>
            <person name="Ahn A.-C."/>
            <person name="Meier-Kolthoff J."/>
            <person name="Overmars L."/>
            <person name="Richter M."/>
            <person name="Woyke T."/>
            <person name="Sorokin D.Y."/>
            <person name="Muyzer G."/>
        </authorList>
    </citation>
    <scope>NUCLEOTIDE SEQUENCE [LARGE SCALE GENOMIC DNA]</scope>
    <source>
        <strain evidence="11 12">ALJD</strain>
    </source>
</reference>
<dbReference type="STRING" id="108003.B1C78_16230"/>
<comment type="caution">
    <text evidence="11">The sequence shown here is derived from an EMBL/GenBank/DDBJ whole genome shotgun (WGS) entry which is preliminary data.</text>
</comment>
<dbReference type="GO" id="GO:0005975">
    <property type="term" value="P:carbohydrate metabolic process"/>
    <property type="evidence" value="ECO:0007669"/>
    <property type="project" value="InterPro"/>
</dbReference>
<evidence type="ECO:0000256" key="6">
    <source>
        <dbReference type="ARBA" id="ARBA00022679"/>
    </source>
</evidence>
<dbReference type="Gene3D" id="3.20.20.80">
    <property type="entry name" value="Glycosidases"/>
    <property type="match status" value="1"/>
</dbReference>
<evidence type="ECO:0000256" key="7">
    <source>
        <dbReference type="ARBA" id="ARBA00023277"/>
    </source>
</evidence>
<proteinExistence type="inferred from homology"/>
<dbReference type="EC" id="2.4.1.25" evidence="3 10"/>
<accession>A0A1V3N8Q4</accession>